<evidence type="ECO:0000313" key="2">
    <source>
        <dbReference type="Proteomes" id="UP000009286"/>
    </source>
</evidence>
<dbReference type="STRING" id="856793.MICA_109"/>
<dbReference type="HOGENOM" id="CLU_1832833_0_0_5"/>
<dbReference type="Proteomes" id="UP000009286">
    <property type="component" value="Chromosome"/>
</dbReference>
<sequence>MTGTSFEERKKAFNEAAETSLQNMEYRLYRDPLITMGVMAFAKKVLDLTDHGARVRAAQLLAPYVMQGGTMGYAVFQTWEPLVRKIGDADPIRAEKLAGAYFNMMDDSADPRFAKAYKLYSDMSNLVQQNQSRAYRPFQD</sequence>
<dbReference type="AlphaFoldDB" id="G2KMR9"/>
<evidence type="ECO:0000313" key="1">
    <source>
        <dbReference type="EMBL" id="AEP08456.1"/>
    </source>
</evidence>
<proteinExistence type="predicted"/>
<dbReference type="OrthoDB" id="9825233at2"/>
<name>G2KMR9_MICAA</name>
<accession>G2KMR9</accession>
<organism evidence="1 2">
    <name type="scientific">Micavibrio aeruginosavorus (strain ARL-13)</name>
    <dbReference type="NCBI Taxonomy" id="856793"/>
    <lineage>
        <taxon>Bacteria</taxon>
        <taxon>Pseudomonadati</taxon>
        <taxon>Bdellovibrionota</taxon>
        <taxon>Bdellovibrionia</taxon>
        <taxon>Bdellovibrionales</taxon>
        <taxon>Pseudobdellovibrionaceae</taxon>
        <taxon>Micavibrio</taxon>
    </lineage>
</organism>
<reference evidence="1 2" key="1">
    <citation type="journal article" date="2011" name="BMC Genomics">
        <title>Genomic insights into an obligate epibiotic bacterial predator: Micavibrio aeruginosavorus ARL-13.</title>
        <authorList>
            <person name="Wang Z."/>
            <person name="Kadouri D."/>
            <person name="Wu M."/>
        </authorList>
    </citation>
    <scope>NUCLEOTIDE SEQUENCE [LARGE SCALE GENOMIC DNA]</scope>
    <source>
        <strain evidence="1 2">ARL-13</strain>
    </source>
</reference>
<gene>
    <name evidence="1" type="ordered locus">MICA_109</name>
</gene>
<dbReference type="KEGG" id="mai:MICA_109"/>
<keyword evidence="2" id="KW-1185">Reference proteome</keyword>
<protein>
    <submittedName>
        <fullName evidence="1">Uncharacterized protein</fullName>
    </submittedName>
</protein>
<dbReference type="RefSeq" id="WP_014101679.1">
    <property type="nucleotide sequence ID" value="NC_016026.1"/>
</dbReference>
<dbReference type="EMBL" id="CP002382">
    <property type="protein sequence ID" value="AEP08456.1"/>
    <property type="molecule type" value="Genomic_DNA"/>
</dbReference>